<accession>A0A8H6ZTV3</accession>
<comment type="caution">
    <text evidence="2">The sequence shown here is derived from an EMBL/GenBank/DDBJ whole genome shotgun (WGS) entry which is preliminary data.</text>
</comment>
<dbReference type="GeneID" id="59378913"/>
<evidence type="ECO:0000313" key="2">
    <source>
        <dbReference type="EMBL" id="KAF7426726.1"/>
    </source>
</evidence>
<evidence type="ECO:0000313" key="3">
    <source>
        <dbReference type="Proteomes" id="UP000623687"/>
    </source>
</evidence>
<feature type="compositionally biased region" description="Low complexity" evidence="1">
    <location>
        <begin position="27"/>
        <end position="50"/>
    </location>
</feature>
<dbReference type="OrthoDB" id="3091848at2759"/>
<feature type="compositionally biased region" description="Gly residues" evidence="1">
    <location>
        <begin position="204"/>
        <end position="245"/>
    </location>
</feature>
<sequence>MPNAPRDCYRMPCAPSFPTIICSTGMSSPSHTPLSSPSRSTSRAPLSSVSNPGRSSPEGSTDRTSLGKRQRSISWDATQSFSGDSGRAILAGVLRSWDEAKQSCKLILEYSDITGEEEEEAYMLFLEEREAMAREMLAKVACAKLKWGAVVDGMTLEVMEAYVADNMDEFSEEDLENTSLSARKRKQKELGVGGGTGQANDAGVGAGAGEEQGGGEEQGAGAEQGGGEEPGGGEEQGGGGVGGDNGARPPKKPRKAKVPIIEQLSYELSAKIDDVNMAGYEAVEDRFRCVYTHVGAVHGKLTERDLLDSLHGYCHKPKHKSFLEEEALARLIVGYGDINMERLNEAFGKSEKERVNESEKFLLEWSMMQESVNLLEGIFLTMAGLRLAIDRSNVSDTDEGRRWKKKQSDDLFELQYGAALAHVPVFERKGKEHTWRKRWIKAHEKMVTRRNKVLALFKAFGCIVLLDPLWSPTETSSSDFHQLHACVLDNILKRRRRADDDAEGDGDVPWHTGNDVGNRRMLVEVVRYFTTDAMARFIDETVDKLEEDASEIAV</sequence>
<feature type="region of interest" description="Disordered" evidence="1">
    <location>
        <begin position="22"/>
        <end position="72"/>
    </location>
</feature>
<feature type="compositionally biased region" description="Polar residues" evidence="1">
    <location>
        <begin position="51"/>
        <end position="64"/>
    </location>
</feature>
<organism evidence="2 3">
    <name type="scientific">Pleurotus ostreatus</name>
    <name type="common">Oyster mushroom</name>
    <name type="synonym">White-rot fungus</name>
    <dbReference type="NCBI Taxonomy" id="5322"/>
    <lineage>
        <taxon>Eukaryota</taxon>
        <taxon>Fungi</taxon>
        <taxon>Dikarya</taxon>
        <taxon>Basidiomycota</taxon>
        <taxon>Agaricomycotina</taxon>
        <taxon>Agaricomycetes</taxon>
        <taxon>Agaricomycetidae</taxon>
        <taxon>Agaricales</taxon>
        <taxon>Pleurotineae</taxon>
        <taxon>Pleurotaceae</taxon>
        <taxon>Pleurotus</taxon>
    </lineage>
</organism>
<dbReference type="VEuPathDB" id="FungiDB:PC9H_009095"/>
<dbReference type="EMBL" id="JACETU010000006">
    <property type="protein sequence ID" value="KAF7426726.1"/>
    <property type="molecule type" value="Genomic_DNA"/>
</dbReference>
<dbReference type="AlphaFoldDB" id="A0A8H6ZTV3"/>
<feature type="region of interest" description="Disordered" evidence="1">
    <location>
        <begin position="188"/>
        <end position="256"/>
    </location>
</feature>
<reference evidence="2" key="1">
    <citation type="submission" date="2019-07" db="EMBL/GenBank/DDBJ databases">
        <authorList>
            <person name="Palmer J.M."/>
        </authorList>
    </citation>
    <scope>NUCLEOTIDE SEQUENCE</scope>
    <source>
        <strain evidence="2">PC9</strain>
    </source>
</reference>
<evidence type="ECO:0000256" key="1">
    <source>
        <dbReference type="SAM" id="MobiDB-lite"/>
    </source>
</evidence>
<dbReference type="Proteomes" id="UP000623687">
    <property type="component" value="Unassembled WGS sequence"/>
</dbReference>
<gene>
    <name evidence="2" type="ORF">PC9H_009095</name>
</gene>
<keyword evidence="3" id="KW-1185">Reference proteome</keyword>
<dbReference type="RefSeq" id="XP_036630030.1">
    <property type="nucleotide sequence ID" value="XM_036778602.1"/>
</dbReference>
<name>A0A8H6ZTV3_PLEOS</name>
<protein>
    <submittedName>
        <fullName evidence="2">Uncharacterized protein</fullName>
    </submittedName>
</protein>
<proteinExistence type="predicted"/>